<comment type="subcellular location">
    <subcellularLocation>
        <location evidence="1">Cytoplasm</location>
    </subcellularLocation>
</comment>
<keyword evidence="1 5" id="KW-0378">Hydrolase</keyword>
<dbReference type="EC" id="3.4.19.-" evidence="1"/>
<dbReference type="InterPro" id="IPR050378">
    <property type="entry name" value="Metallo-dep_Hydrolases_sf"/>
</dbReference>
<dbReference type="KEGG" id="saga:M5M_10680"/>
<dbReference type="OrthoDB" id="9776455at2"/>
<dbReference type="PANTHER" id="PTHR11647">
    <property type="entry name" value="HYDRANTOINASE/DIHYDROPYRIMIDINASE FAMILY MEMBER"/>
    <property type="match status" value="1"/>
</dbReference>
<reference evidence="5 6" key="1">
    <citation type="journal article" date="2013" name="Genome Announc.">
        <title>Complete genome sequence of Simiduia agarivorans SA1(T), a marine bacterium able to degrade a variety of polysaccharides.</title>
        <authorList>
            <person name="Lin S.Y."/>
            <person name="Shieh W.Y."/>
            <person name="Chen J.S."/>
            <person name="Tang S.L."/>
        </authorList>
    </citation>
    <scope>NUCLEOTIDE SEQUENCE [LARGE SCALE GENOMIC DNA]</scope>
    <source>
        <strain evidence="6">DSM 21679 / JCM 13881 / BCRC 17597 / SA1</strain>
    </source>
</reference>
<dbReference type="Gene3D" id="3.20.20.140">
    <property type="entry name" value="Metal-dependent hydrolases"/>
    <property type="match status" value="1"/>
</dbReference>
<dbReference type="InterPro" id="IPR032466">
    <property type="entry name" value="Metal_Hydrolase"/>
</dbReference>
<comment type="similarity">
    <text evidence="1">Belongs to the peptidase M38 family.</text>
</comment>
<dbReference type="GO" id="GO:0008798">
    <property type="term" value="F:beta-aspartyl-peptidase activity"/>
    <property type="evidence" value="ECO:0007669"/>
    <property type="project" value="InterPro"/>
</dbReference>
<sequence length="387" mass="40697">MLLIKNARVYAPQDLGLCDLLVAGTQVLAIDKQLTLSGIACEQYDAQGQWLVPGFVDSLAHIAGGGGEGGFATRTPELQPTDAVRAGVTHLVGVLGTDATCRSLADLYGKTQSLNAFGLNCFMHSGSYEIPVKTLTGNLRNDLMLVQPVIGVGEIAIADHRGSQPSWQELARVVSDVRVAAMLAGKGGAVSIHVGEDPSGLTLLNQVADNTALPVNQFLPTHMGRNDRLIDQGVGFAKRGGWVDFTTSTTDAILAMGERPAHDALLYAMAQGAPLSQLCFSSDAQGSLPHFNAAGQLDGLELASIDSLWAETAALIRNKSLGVPDALRVITTNPARALGLAAGKVAVKGGADFNLVDPQALTITGNVCRGRWMMRDGELLAHTPFER</sequence>
<evidence type="ECO:0000313" key="5">
    <source>
        <dbReference type="EMBL" id="AFU99315.1"/>
    </source>
</evidence>
<keyword evidence="1 4" id="KW-0862">Zinc</keyword>
<dbReference type="Gene3D" id="2.30.40.10">
    <property type="entry name" value="Urease, subunit C, domain 1"/>
    <property type="match status" value="1"/>
</dbReference>
<feature type="binding site" evidence="3">
    <location>
        <begin position="66"/>
        <end position="68"/>
    </location>
    <ligand>
        <name>substrate</name>
    </ligand>
</feature>
<dbReference type="GO" id="GO:0006508">
    <property type="term" value="P:proteolysis"/>
    <property type="evidence" value="ECO:0007669"/>
    <property type="project" value="UniProtKB-KW"/>
</dbReference>
<comment type="function">
    <text evidence="1">Catalyzes the hydrolytic cleavage of a subset of L-isoaspartyl (L-beta-aspartyl) dipeptides. Used to degrade proteins damaged by L-isoaspartyl residues formation.</text>
</comment>
<dbReference type="GO" id="GO:0046872">
    <property type="term" value="F:metal ion binding"/>
    <property type="evidence" value="ECO:0007669"/>
    <property type="project" value="UniProtKB-KW"/>
</dbReference>
<evidence type="ECO:0000256" key="1">
    <source>
        <dbReference type="PIRNR" id="PIRNR001238"/>
    </source>
</evidence>
<gene>
    <name evidence="5" type="ordered locus">M5M_10680</name>
</gene>
<dbReference type="RefSeq" id="WP_015047479.1">
    <property type="nucleotide sequence ID" value="NC_018868.3"/>
</dbReference>
<dbReference type="Proteomes" id="UP000000466">
    <property type="component" value="Chromosome"/>
</dbReference>
<dbReference type="SUPFAM" id="SSF51556">
    <property type="entry name" value="Metallo-dependent hydrolases"/>
    <property type="match status" value="1"/>
</dbReference>
<proteinExistence type="inferred from homology"/>
<dbReference type="InterPro" id="IPR010229">
    <property type="entry name" value="Pept_M38_dipep"/>
</dbReference>
<evidence type="ECO:0000256" key="4">
    <source>
        <dbReference type="PIRSR" id="PIRSR001238-3"/>
    </source>
</evidence>
<feature type="binding site" evidence="3">
    <location>
        <position position="128"/>
    </location>
    <ligand>
        <name>substrate</name>
    </ligand>
</feature>
<dbReference type="STRING" id="1117647.M5M_10680"/>
<feature type="binding site" evidence="4">
    <location>
        <position position="222"/>
    </location>
    <ligand>
        <name>Zn(2+)</name>
        <dbReference type="ChEBI" id="CHEBI:29105"/>
        <label>2</label>
        <note>catalytic</note>
    </ligand>
</feature>
<dbReference type="AlphaFoldDB" id="K4KM59"/>
<comment type="PTM">
    <text evidence="1">Carboxylation allows a single lysine to coordinate two zinc ions.</text>
</comment>
<keyword evidence="1" id="KW-0482">Metalloprotease</keyword>
<dbReference type="HOGENOM" id="CLU_058216_0_0_6"/>
<keyword evidence="1 4" id="KW-0479">Metal-binding</keyword>
<dbReference type="EMBL" id="CP003746">
    <property type="protein sequence ID" value="AFU99315.1"/>
    <property type="molecule type" value="Genomic_DNA"/>
</dbReference>
<feature type="binding site" evidence="3">
    <location>
        <position position="225"/>
    </location>
    <ligand>
        <name>substrate</name>
    </ligand>
</feature>
<feature type="binding site" evidence="4">
    <location>
        <position position="61"/>
    </location>
    <ligand>
        <name>Zn(2+)</name>
        <dbReference type="ChEBI" id="CHEBI:29105"/>
        <label>1</label>
        <note>catalytic</note>
    </ligand>
</feature>
<feature type="binding site" evidence="3">
    <location>
        <position position="161"/>
    </location>
    <ligand>
        <name>substrate</name>
    </ligand>
</feature>
<protein>
    <recommendedName>
        <fullName evidence="1">Isoaspartyl dipeptidase</fullName>
        <ecNumber evidence="1">3.4.19.-</ecNumber>
    </recommendedName>
</protein>
<evidence type="ECO:0000256" key="3">
    <source>
        <dbReference type="PIRSR" id="PIRSR001238-2"/>
    </source>
</evidence>
<feature type="active site" description="Proton acceptor" evidence="2">
    <location>
        <position position="283"/>
    </location>
</feature>
<comment type="cofactor">
    <cofactor evidence="1 4">
        <name>Zn(2+)</name>
        <dbReference type="ChEBI" id="CHEBI:29105"/>
    </cofactor>
    <text evidence="1 4">Binds 2 Zn(2+) ions per subunit.</text>
</comment>
<dbReference type="NCBIfam" id="TIGR01975">
    <property type="entry name" value="isoAsp_dipep"/>
    <property type="match status" value="1"/>
</dbReference>
<dbReference type="SUPFAM" id="SSF51338">
    <property type="entry name" value="Composite domain of metallo-dependent hydrolases"/>
    <property type="match status" value="1"/>
</dbReference>
<feature type="binding site" evidence="3">
    <location>
        <position position="97"/>
    </location>
    <ligand>
        <name>substrate</name>
    </ligand>
</feature>
<name>K4KM59_SIMAS</name>
<dbReference type="PANTHER" id="PTHR11647:SF1">
    <property type="entry name" value="COLLAPSIN RESPONSE MEDIATOR PROTEIN"/>
    <property type="match status" value="1"/>
</dbReference>
<feature type="binding site" evidence="4">
    <location>
        <position position="193"/>
    </location>
    <ligand>
        <name>Zn(2+)</name>
        <dbReference type="ChEBI" id="CHEBI:29105"/>
        <label>2</label>
        <note>catalytic</note>
    </ligand>
</feature>
<dbReference type="GO" id="GO:0008237">
    <property type="term" value="F:metallopeptidase activity"/>
    <property type="evidence" value="ECO:0007669"/>
    <property type="project" value="UniProtKB-KW"/>
</dbReference>
<keyword evidence="6" id="KW-1185">Reference proteome</keyword>
<dbReference type="eggNOG" id="COG0044">
    <property type="taxonomic scope" value="Bacteria"/>
</dbReference>
<evidence type="ECO:0000313" key="6">
    <source>
        <dbReference type="Proteomes" id="UP000000466"/>
    </source>
</evidence>
<organism evidence="5 6">
    <name type="scientific">Simiduia agarivorans (strain DSM 21679 / JCM 13881 / BCRC 17597 / SA1)</name>
    <dbReference type="NCBI Taxonomy" id="1117647"/>
    <lineage>
        <taxon>Bacteria</taxon>
        <taxon>Pseudomonadati</taxon>
        <taxon>Pseudomonadota</taxon>
        <taxon>Gammaproteobacteria</taxon>
        <taxon>Cellvibrionales</taxon>
        <taxon>Cellvibrionaceae</taxon>
        <taxon>Simiduia</taxon>
    </lineage>
</organism>
<feature type="binding site" evidence="3">
    <location>
        <position position="287"/>
    </location>
    <ligand>
        <name>substrate</name>
    </ligand>
</feature>
<dbReference type="PIRSF" id="PIRSF001238">
    <property type="entry name" value="IadA"/>
    <property type="match status" value="1"/>
</dbReference>
<dbReference type="InterPro" id="IPR011059">
    <property type="entry name" value="Metal-dep_hydrolase_composite"/>
</dbReference>
<feature type="binding site" evidence="4">
    <location>
        <position position="283"/>
    </location>
    <ligand>
        <name>Zn(2+)</name>
        <dbReference type="ChEBI" id="CHEBI:29105"/>
        <label>1</label>
        <note>catalytic</note>
    </ligand>
</feature>
<keyword evidence="1" id="KW-0645">Protease</keyword>
<dbReference type="GO" id="GO:0016810">
    <property type="term" value="F:hydrolase activity, acting on carbon-nitrogen (but not peptide) bonds"/>
    <property type="evidence" value="ECO:0007669"/>
    <property type="project" value="InterPro"/>
</dbReference>
<accession>K4KM59</accession>
<dbReference type="GO" id="GO:0005737">
    <property type="term" value="C:cytoplasm"/>
    <property type="evidence" value="ECO:0007669"/>
    <property type="project" value="UniProtKB-SubCell"/>
</dbReference>
<evidence type="ECO:0000256" key="2">
    <source>
        <dbReference type="PIRSR" id="PIRSR001238-1"/>
    </source>
</evidence>